<protein>
    <submittedName>
        <fullName evidence="1">Uncharacterized protein</fullName>
    </submittedName>
</protein>
<accession>A0A810Q9W1</accession>
<dbReference type="EMBL" id="AP023420">
    <property type="protein sequence ID" value="BCK85030.1"/>
    <property type="molecule type" value="Genomic_DNA"/>
</dbReference>
<evidence type="ECO:0000313" key="2">
    <source>
        <dbReference type="Proteomes" id="UP000679848"/>
    </source>
</evidence>
<gene>
    <name evidence="1" type="ORF">MM59RIKEN_23490</name>
</gene>
<dbReference type="GeneID" id="78199074"/>
<dbReference type="Proteomes" id="UP000679848">
    <property type="component" value="Chromosome"/>
</dbReference>
<dbReference type="RefSeq" id="WP_050624432.1">
    <property type="nucleotide sequence ID" value="NZ_AP023420.1"/>
</dbReference>
<evidence type="ECO:0000313" key="1">
    <source>
        <dbReference type="EMBL" id="BCK85030.1"/>
    </source>
</evidence>
<reference evidence="1" key="1">
    <citation type="submission" date="2020-09" db="EMBL/GenBank/DDBJ databases">
        <title>New species isolated from human feces.</title>
        <authorList>
            <person name="Kitahara M."/>
            <person name="Shigeno Y."/>
            <person name="Shime M."/>
            <person name="Matsumoto Y."/>
            <person name="Nakamura S."/>
            <person name="Motooka D."/>
            <person name="Fukuoka S."/>
            <person name="Nishikawa H."/>
            <person name="Benno Y."/>
        </authorList>
    </citation>
    <scope>NUCLEOTIDE SEQUENCE</scope>
    <source>
        <strain evidence="1">MM59</strain>
    </source>
</reference>
<name>A0A810Q9W1_9FIRM</name>
<organism evidence="1 2">
    <name type="scientific">Pusillibacter faecalis</name>
    <dbReference type="NCBI Taxonomy" id="2714358"/>
    <lineage>
        <taxon>Bacteria</taxon>
        <taxon>Bacillati</taxon>
        <taxon>Bacillota</taxon>
        <taxon>Clostridia</taxon>
        <taxon>Eubacteriales</taxon>
        <taxon>Oscillospiraceae</taxon>
        <taxon>Pusillibacter</taxon>
    </lineage>
</organism>
<proteinExistence type="predicted"/>
<keyword evidence="2" id="KW-1185">Reference proteome</keyword>
<sequence length="156" mass="17923">MATVLENYYALRGELEQRMAQAPINAVDLWYYGEIVYRVGVLETCQMYLRSAPVSMNTPELLGHYQMMDAYVQSLALERRYGPDRGPDTQKEREAAQSNLGRVIQDYRKRFSAFSPTAAMAYKKEINRVITTLLPAWLQFRNTFVPIKKAKEGNAS</sequence>
<dbReference type="AlphaFoldDB" id="A0A810Q9W1"/>
<dbReference type="KEGG" id="pfaa:MM59RIKEN_23490"/>